<feature type="domain" description="Tripartite ATP-independent periplasmic transporters DctQ component" evidence="10">
    <location>
        <begin position="37"/>
        <end position="163"/>
    </location>
</feature>
<comment type="caution">
    <text evidence="11">The sequence shown here is derived from an EMBL/GenBank/DDBJ whole genome shotgun (WGS) entry which is preliminary data.</text>
</comment>
<dbReference type="InterPro" id="IPR007387">
    <property type="entry name" value="TRAP_DctQ"/>
</dbReference>
<evidence type="ECO:0000259" key="10">
    <source>
        <dbReference type="Pfam" id="PF04290"/>
    </source>
</evidence>
<dbReference type="InterPro" id="IPR055348">
    <property type="entry name" value="DctQ"/>
</dbReference>
<keyword evidence="2 9" id="KW-0813">Transport</keyword>
<dbReference type="EMBL" id="JAEQND010000019">
    <property type="protein sequence ID" value="MBL0428526.1"/>
    <property type="molecule type" value="Genomic_DNA"/>
</dbReference>
<keyword evidence="3" id="KW-1003">Cell membrane</keyword>
<evidence type="ECO:0000256" key="5">
    <source>
        <dbReference type="ARBA" id="ARBA00022692"/>
    </source>
</evidence>
<dbReference type="Proteomes" id="UP000622707">
    <property type="component" value="Unassembled WGS sequence"/>
</dbReference>
<evidence type="ECO:0000256" key="6">
    <source>
        <dbReference type="ARBA" id="ARBA00022989"/>
    </source>
</evidence>
<name>A0ABS1JWL7_9BURK</name>
<keyword evidence="7 9" id="KW-0472">Membrane</keyword>
<evidence type="ECO:0000256" key="1">
    <source>
        <dbReference type="ARBA" id="ARBA00004429"/>
    </source>
</evidence>
<keyword evidence="5 9" id="KW-0812">Transmembrane</keyword>
<evidence type="ECO:0000256" key="2">
    <source>
        <dbReference type="ARBA" id="ARBA00022448"/>
    </source>
</evidence>
<dbReference type="RefSeq" id="WP_201693169.1">
    <property type="nucleotide sequence ID" value="NZ_JAEQND010000019.1"/>
</dbReference>
<comment type="function">
    <text evidence="9">Part of the tripartite ATP-independent periplasmic (TRAP) transport system.</text>
</comment>
<evidence type="ECO:0000256" key="9">
    <source>
        <dbReference type="RuleBase" id="RU369079"/>
    </source>
</evidence>
<protein>
    <recommendedName>
        <fullName evidence="9">TRAP transporter small permease protein</fullName>
    </recommendedName>
</protein>
<evidence type="ECO:0000313" key="12">
    <source>
        <dbReference type="Proteomes" id="UP000622707"/>
    </source>
</evidence>
<feature type="transmembrane region" description="Helical" evidence="9">
    <location>
        <begin position="97"/>
        <end position="118"/>
    </location>
</feature>
<feature type="transmembrane region" description="Helical" evidence="9">
    <location>
        <begin position="138"/>
        <end position="160"/>
    </location>
</feature>
<organism evidence="11 12">
    <name type="scientific">Ramlibacter alkalitolerans</name>
    <dbReference type="NCBI Taxonomy" id="2039631"/>
    <lineage>
        <taxon>Bacteria</taxon>
        <taxon>Pseudomonadati</taxon>
        <taxon>Pseudomonadota</taxon>
        <taxon>Betaproteobacteria</taxon>
        <taxon>Burkholderiales</taxon>
        <taxon>Comamonadaceae</taxon>
        <taxon>Ramlibacter</taxon>
    </lineage>
</organism>
<keyword evidence="6 9" id="KW-1133">Transmembrane helix</keyword>
<evidence type="ECO:0000256" key="7">
    <source>
        <dbReference type="ARBA" id="ARBA00023136"/>
    </source>
</evidence>
<feature type="transmembrane region" description="Helical" evidence="9">
    <location>
        <begin position="58"/>
        <end position="76"/>
    </location>
</feature>
<evidence type="ECO:0000313" key="11">
    <source>
        <dbReference type="EMBL" id="MBL0428526.1"/>
    </source>
</evidence>
<comment type="subunit">
    <text evidence="9">The complex comprises the extracytoplasmic solute receptor protein and the two transmembrane proteins.</text>
</comment>
<evidence type="ECO:0000256" key="8">
    <source>
        <dbReference type="ARBA" id="ARBA00038436"/>
    </source>
</evidence>
<comment type="subcellular location">
    <subcellularLocation>
        <location evidence="1 9">Cell inner membrane</location>
        <topology evidence="1 9">Multi-pass membrane protein</topology>
    </subcellularLocation>
</comment>
<comment type="similarity">
    <text evidence="8 9">Belongs to the TRAP transporter small permease family.</text>
</comment>
<evidence type="ECO:0000256" key="4">
    <source>
        <dbReference type="ARBA" id="ARBA00022519"/>
    </source>
</evidence>
<proteinExistence type="inferred from homology"/>
<evidence type="ECO:0000256" key="3">
    <source>
        <dbReference type="ARBA" id="ARBA00022475"/>
    </source>
</evidence>
<dbReference type="Pfam" id="PF04290">
    <property type="entry name" value="DctQ"/>
    <property type="match status" value="1"/>
</dbReference>
<accession>A0ABS1JWL7</accession>
<gene>
    <name evidence="11" type="ORF">JI746_25700</name>
</gene>
<keyword evidence="4 9" id="KW-0997">Cell inner membrane</keyword>
<feature type="transmembrane region" description="Helical" evidence="9">
    <location>
        <begin position="23"/>
        <end position="46"/>
    </location>
</feature>
<sequence>MPHTEAAAPATATQRFRRHYGLLLEWVVMALMVALAVEVTLGVVFRAIGQSLVWYDEVASIMLAWLTFYGSALASVKRAHIGCPEVVDQLPSAWKRWLGLLTQLLVIAFFALLGWVGLQIMPILAGDTLVSLPWVPMNFAQSVIPISAALIVVAEATHLIDLWLARPQAVSGAALADGLH</sequence>
<dbReference type="PANTHER" id="PTHR35011:SF2">
    <property type="entry name" value="2,3-DIKETO-L-GULONATE TRAP TRANSPORTER SMALL PERMEASE PROTEIN YIAM"/>
    <property type="match status" value="1"/>
</dbReference>
<dbReference type="PANTHER" id="PTHR35011">
    <property type="entry name" value="2,3-DIKETO-L-GULONATE TRAP TRANSPORTER SMALL PERMEASE PROTEIN YIAM"/>
    <property type="match status" value="1"/>
</dbReference>
<keyword evidence="12" id="KW-1185">Reference proteome</keyword>
<reference evidence="11 12" key="1">
    <citation type="journal article" date="2017" name="Int. J. Syst. Evol. Microbiol.">
        <title>Ramlibacter alkalitolerans sp. nov., alkali-tolerant bacterium isolated from soil of ginseng.</title>
        <authorList>
            <person name="Lee D.H."/>
            <person name="Cha C.J."/>
        </authorList>
    </citation>
    <scope>NUCLEOTIDE SEQUENCE [LARGE SCALE GENOMIC DNA]</scope>
    <source>
        <strain evidence="11 12">KACC 19305</strain>
    </source>
</reference>